<keyword evidence="1" id="KW-0472">Membrane</keyword>
<feature type="transmembrane region" description="Helical" evidence="1">
    <location>
        <begin position="147"/>
        <end position="167"/>
    </location>
</feature>
<sequence>MYRQIKNIYTCILLYISIKCSNGLLCYSCYGKNNALDCEIITCKLSLFGDLRTVCYYQVFESGYQRRGCENVTSVLSQLTEGNMTLYYCREDYCNGYSNVFLNDTRRQYKSRETLVPDLKPSWDSTVHEYSSLTGDNIQGDSTYNDIFLIIIIICLIVAMICLYCCIIKSKCQETSHSFLNTNTARHRSTDLEYCGNNSNYYSDISYNIGRSNLNDYRDYPYSYGETNCGSVNDLGSGGNDDDGGGDYGGGDCGGDDYGGGDCGGDDYGGGDCGGDDYGGGDCGSGDSGGGDCGGGDCGGDD</sequence>
<protein>
    <submittedName>
        <fullName evidence="4">Uncharacterized protein LOC107271437 isoform X1</fullName>
    </submittedName>
</protein>
<name>A0AAJ7RP01_CEPCN</name>
<reference evidence="4" key="1">
    <citation type="submission" date="2025-08" db="UniProtKB">
        <authorList>
            <consortium name="RefSeq"/>
        </authorList>
    </citation>
    <scope>IDENTIFICATION</scope>
</reference>
<evidence type="ECO:0000256" key="1">
    <source>
        <dbReference type="SAM" id="Phobius"/>
    </source>
</evidence>
<dbReference type="GeneID" id="107271437"/>
<evidence type="ECO:0000313" key="3">
    <source>
        <dbReference type="Proteomes" id="UP000694920"/>
    </source>
</evidence>
<evidence type="ECO:0000313" key="4">
    <source>
        <dbReference type="RefSeq" id="XP_024944454.1"/>
    </source>
</evidence>
<keyword evidence="3" id="KW-1185">Reference proteome</keyword>
<feature type="signal peptide" evidence="2">
    <location>
        <begin position="1"/>
        <end position="23"/>
    </location>
</feature>
<evidence type="ECO:0000256" key="2">
    <source>
        <dbReference type="SAM" id="SignalP"/>
    </source>
</evidence>
<keyword evidence="1" id="KW-1133">Transmembrane helix</keyword>
<feature type="chain" id="PRO_5042477304" evidence="2">
    <location>
        <begin position="24"/>
        <end position="302"/>
    </location>
</feature>
<dbReference type="RefSeq" id="XP_024944454.1">
    <property type="nucleotide sequence ID" value="XM_025088686.1"/>
</dbReference>
<dbReference type="Proteomes" id="UP000694920">
    <property type="component" value="Unplaced"/>
</dbReference>
<gene>
    <name evidence="4" type="primary">LOC107271437</name>
</gene>
<dbReference type="AlphaFoldDB" id="A0AAJ7RP01"/>
<proteinExistence type="predicted"/>
<keyword evidence="2" id="KW-0732">Signal</keyword>
<accession>A0AAJ7RP01</accession>
<organism evidence="3 4">
    <name type="scientific">Cephus cinctus</name>
    <name type="common">Wheat stem sawfly</name>
    <dbReference type="NCBI Taxonomy" id="211228"/>
    <lineage>
        <taxon>Eukaryota</taxon>
        <taxon>Metazoa</taxon>
        <taxon>Ecdysozoa</taxon>
        <taxon>Arthropoda</taxon>
        <taxon>Hexapoda</taxon>
        <taxon>Insecta</taxon>
        <taxon>Pterygota</taxon>
        <taxon>Neoptera</taxon>
        <taxon>Endopterygota</taxon>
        <taxon>Hymenoptera</taxon>
        <taxon>Cephoidea</taxon>
        <taxon>Cephidae</taxon>
        <taxon>Cephus</taxon>
    </lineage>
</organism>
<keyword evidence="1" id="KW-0812">Transmembrane</keyword>